<protein>
    <recommendedName>
        <fullName evidence="1">GUN4-like domain-containing protein</fullName>
    </recommendedName>
</protein>
<dbReference type="GO" id="GO:0046906">
    <property type="term" value="F:tetrapyrrole binding"/>
    <property type="evidence" value="ECO:0007669"/>
    <property type="project" value="TreeGrafter"/>
</dbReference>
<feature type="domain" description="GUN4-like" evidence="1">
    <location>
        <begin position="128"/>
        <end position="257"/>
    </location>
</feature>
<dbReference type="CDD" id="cd16383">
    <property type="entry name" value="GUN4"/>
    <property type="match status" value="1"/>
</dbReference>
<dbReference type="SUPFAM" id="SSF140869">
    <property type="entry name" value="GUN4-like"/>
    <property type="match status" value="1"/>
</dbReference>
<dbReference type="Proteomes" id="UP000269154">
    <property type="component" value="Unassembled WGS sequence"/>
</dbReference>
<gene>
    <name evidence="2" type="ORF">D5R40_02735</name>
</gene>
<dbReference type="InterPro" id="IPR008629">
    <property type="entry name" value="GUN4-like"/>
</dbReference>
<comment type="caution">
    <text evidence="2">The sequence shown here is derived from an EMBL/GenBank/DDBJ whole genome shotgun (WGS) entry which is preliminary data.</text>
</comment>
<evidence type="ECO:0000259" key="1">
    <source>
        <dbReference type="Pfam" id="PF05419"/>
    </source>
</evidence>
<dbReference type="AlphaFoldDB" id="A0A3N6PHR2"/>
<evidence type="ECO:0000313" key="3">
    <source>
        <dbReference type="Proteomes" id="UP000269154"/>
    </source>
</evidence>
<dbReference type="PANTHER" id="PTHR34800">
    <property type="entry name" value="TETRAPYRROLE-BINDING PROTEIN, CHLOROPLASTIC"/>
    <property type="match status" value="1"/>
</dbReference>
<proteinExistence type="predicted"/>
<dbReference type="InterPro" id="IPR037215">
    <property type="entry name" value="GUN4-like_sf"/>
</dbReference>
<reference evidence="2 3" key="1">
    <citation type="journal article" date="2018" name="ACS Chem. Biol.">
        <title>Ketoreductase domain dysfunction expands chemodiversity: malyngamide biosynthesis in the cyanobacterium Okeania hirsuta.</title>
        <authorList>
            <person name="Moss N.A."/>
            <person name="Leao T."/>
            <person name="Rankin M."/>
            <person name="McCullough T.M."/>
            <person name="Qu P."/>
            <person name="Korobeynikov A."/>
            <person name="Smith J.L."/>
            <person name="Gerwick L."/>
            <person name="Gerwick W.H."/>
        </authorList>
    </citation>
    <scope>NUCLEOTIDE SEQUENCE [LARGE SCALE GENOMIC DNA]</scope>
    <source>
        <strain evidence="2 3">PAB10Feb10-1</strain>
    </source>
</reference>
<dbReference type="Gene3D" id="1.25.40.620">
    <property type="match status" value="1"/>
</dbReference>
<organism evidence="2 3">
    <name type="scientific">Okeania hirsuta</name>
    <dbReference type="NCBI Taxonomy" id="1458930"/>
    <lineage>
        <taxon>Bacteria</taxon>
        <taxon>Bacillati</taxon>
        <taxon>Cyanobacteriota</taxon>
        <taxon>Cyanophyceae</taxon>
        <taxon>Oscillatoriophycideae</taxon>
        <taxon>Oscillatoriales</taxon>
        <taxon>Microcoleaceae</taxon>
        <taxon>Okeania</taxon>
    </lineage>
</organism>
<dbReference type="OrthoDB" id="7915178at2"/>
<dbReference type="GO" id="GO:0030288">
    <property type="term" value="C:outer membrane-bounded periplasmic space"/>
    <property type="evidence" value="ECO:0007669"/>
    <property type="project" value="TreeGrafter"/>
</dbReference>
<dbReference type="Pfam" id="PF05419">
    <property type="entry name" value="GUN4"/>
    <property type="match status" value="1"/>
</dbReference>
<dbReference type="Gene3D" id="1.10.10.1770">
    <property type="entry name" value="Gun4-like"/>
    <property type="match status" value="1"/>
</dbReference>
<keyword evidence="3" id="KW-1185">Reference proteome</keyword>
<sequence length="283" mass="32427">MGLSQPESEAIITEEKQPYELFKNKLKRYEDALILAVKESNPLTENNRKTLQKFQSLFGLRDEDIAPIEEKIISQLPKPPNPKPKLKVGCFVIIGTGVLLSISFFTLLPKSAPPPRPLPSLTTTLPTDQNSKYSKLENLLKEKEWKEADIETSRLMLKVAGGEERGYLSEKDVENFPCTDLRTIDQLWVEYSDRKFGFSVQKKIYQSLGGTKEYDSEVWKNFGDQVGWRKGDESLSYDELWEEDNLPSMLKGNLPSMWVLINGNRLINGKRFVVFSRAETCRL</sequence>
<accession>A0A3N6PHR2</accession>
<dbReference type="EMBL" id="RCBY01000008">
    <property type="protein sequence ID" value="RQH55361.1"/>
    <property type="molecule type" value="Genomic_DNA"/>
</dbReference>
<name>A0A3N6PHR2_9CYAN</name>
<dbReference type="PANTHER" id="PTHR34800:SF1">
    <property type="entry name" value="TETRAPYRROLE-BINDING PROTEIN, CHLOROPLASTIC"/>
    <property type="match status" value="1"/>
</dbReference>
<evidence type="ECO:0000313" key="2">
    <source>
        <dbReference type="EMBL" id="RQH55361.1"/>
    </source>
</evidence>